<evidence type="ECO:0000313" key="1">
    <source>
        <dbReference type="EMBL" id="QCT01527.1"/>
    </source>
</evidence>
<dbReference type="OrthoDB" id="2664943at2"/>
<accession>A0A4P8XGB4</accession>
<dbReference type="AlphaFoldDB" id="A0A4P8XGB4"/>
<evidence type="ECO:0000313" key="2">
    <source>
        <dbReference type="Proteomes" id="UP000300879"/>
    </source>
</evidence>
<dbReference type="Proteomes" id="UP000300879">
    <property type="component" value="Chromosome"/>
</dbReference>
<gene>
    <name evidence="1" type="ORF">E6C60_0806</name>
</gene>
<evidence type="ECO:0008006" key="3">
    <source>
        <dbReference type="Google" id="ProtNLM"/>
    </source>
</evidence>
<name>A0A4P8XGB4_9BACL</name>
<keyword evidence="2" id="KW-1185">Reference proteome</keyword>
<reference evidence="1 2" key="1">
    <citation type="submission" date="2019-05" db="EMBL/GenBank/DDBJ databases">
        <authorList>
            <person name="Chen C."/>
        </authorList>
    </citation>
    <scope>NUCLEOTIDE SEQUENCE [LARGE SCALE GENOMIC DNA]</scope>
    <source>
        <strain evidence="1 2">HB172198</strain>
    </source>
</reference>
<dbReference type="KEGG" id="palo:E6C60_0806"/>
<protein>
    <recommendedName>
        <fullName evidence="3">DUF4878 domain-containing protein</fullName>
    </recommendedName>
</protein>
<organism evidence="1 2">
    <name type="scientific">Paenibacillus algicola</name>
    <dbReference type="NCBI Taxonomy" id="2565926"/>
    <lineage>
        <taxon>Bacteria</taxon>
        <taxon>Bacillati</taxon>
        <taxon>Bacillota</taxon>
        <taxon>Bacilli</taxon>
        <taxon>Bacillales</taxon>
        <taxon>Paenibacillaceae</taxon>
        <taxon>Paenibacillus</taxon>
    </lineage>
</organism>
<proteinExistence type="predicted"/>
<sequence length="103" mass="11617">MVYLDHSQLAGDELELVKIANLAAEHQNDGDEQAYFSLFDSKRDPNMKMASYKITKMLLESVSVKSETSALIVALVTTVENGENTRLYSFIKENGKWKITDID</sequence>
<dbReference type="EMBL" id="CP040396">
    <property type="protein sequence ID" value="QCT01527.1"/>
    <property type="molecule type" value="Genomic_DNA"/>
</dbReference>